<keyword evidence="5" id="KW-0175">Coiled coil</keyword>
<dbReference type="InterPro" id="IPR009011">
    <property type="entry name" value="Man6P_isomerase_rcpt-bd_dom_sf"/>
</dbReference>
<evidence type="ECO:0000256" key="3">
    <source>
        <dbReference type="ARBA" id="ARBA00022824"/>
    </source>
</evidence>
<organism evidence="8 9">
    <name type="scientific">Eremothecium cymbalariae (strain CBS 270.75 / DBVPG 7215 / KCTC 17166 / NRRL Y-17582)</name>
    <name type="common">Yeast</name>
    <dbReference type="NCBI Taxonomy" id="931890"/>
    <lineage>
        <taxon>Eukaryota</taxon>
        <taxon>Fungi</taxon>
        <taxon>Dikarya</taxon>
        <taxon>Ascomycota</taxon>
        <taxon>Saccharomycotina</taxon>
        <taxon>Saccharomycetes</taxon>
        <taxon>Saccharomycetales</taxon>
        <taxon>Saccharomycetaceae</taxon>
        <taxon>Eremothecium</taxon>
    </lineage>
</organism>
<dbReference type="Gene3D" id="2.70.130.10">
    <property type="entry name" value="Mannose-6-phosphate receptor binding domain"/>
    <property type="match status" value="1"/>
</dbReference>
<evidence type="ECO:0000256" key="5">
    <source>
        <dbReference type="SAM" id="Coils"/>
    </source>
</evidence>
<dbReference type="AlphaFoldDB" id="G8JT62"/>
<evidence type="ECO:0000313" key="8">
    <source>
        <dbReference type="EMBL" id="AET39215.1"/>
    </source>
</evidence>
<keyword evidence="9" id="KW-1185">Reference proteome</keyword>
<feature type="domain" description="MRH" evidence="7">
    <location>
        <begin position="442"/>
        <end position="645"/>
    </location>
</feature>
<dbReference type="FunCoup" id="G8JT62">
    <property type="interactions" value="538"/>
</dbReference>
<dbReference type="InterPro" id="IPR036607">
    <property type="entry name" value="PRKCSH"/>
</dbReference>
<dbReference type="EMBL" id="CP002500">
    <property type="protein sequence ID" value="AET39215.1"/>
    <property type="molecule type" value="Genomic_DNA"/>
</dbReference>
<feature type="chain" id="PRO_5003510912" description="Glucosidase 2 subunit beta" evidence="6">
    <location>
        <begin position="19"/>
        <end position="662"/>
    </location>
</feature>
<dbReference type="OMA" id="CCDCSDE"/>
<dbReference type="PANTHER" id="PTHR12630">
    <property type="entry name" value="N-LINKED OLIGOSACCHARIDE PROCESSING"/>
    <property type="match status" value="1"/>
</dbReference>
<accession>G8JT62</accession>
<dbReference type="HOGENOM" id="CLU_419754_0_0_1"/>
<dbReference type="InterPro" id="IPR044865">
    <property type="entry name" value="MRH_dom"/>
</dbReference>
<dbReference type="GO" id="GO:0008047">
    <property type="term" value="F:enzyme activator activity"/>
    <property type="evidence" value="ECO:0007669"/>
    <property type="project" value="EnsemblFungi"/>
</dbReference>
<keyword evidence="2 6" id="KW-0732">Signal</keyword>
<evidence type="ECO:0000256" key="1">
    <source>
        <dbReference type="ARBA" id="ARBA00022387"/>
    </source>
</evidence>
<dbReference type="InterPro" id="IPR039794">
    <property type="entry name" value="Gtb1-like"/>
</dbReference>
<dbReference type="PROSITE" id="PS51914">
    <property type="entry name" value="MRH"/>
    <property type="match status" value="1"/>
</dbReference>
<dbReference type="KEGG" id="erc:Ecym_4136"/>
<dbReference type="GeneID" id="11472426"/>
<dbReference type="Pfam" id="PF12999">
    <property type="entry name" value="PRKCSH-like"/>
    <property type="match status" value="1"/>
</dbReference>
<proteinExistence type="predicted"/>
<feature type="signal peptide" evidence="6">
    <location>
        <begin position="1"/>
        <end position="18"/>
    </location>
</feature>
<dbReference type="OrthoDB" id="28322at2759"/>
<reference evidence="9" key="1">
    <citation type="journal article" date="2012" name="G3 (Bethesda)">
        <title>Pichia sorbitophila, an interspecies yeast hybrid reveals early steps of genome resolution following polyploidization.</title>
        <authorList>
            <person name="Leh Louis V."/>
            <person name="Despons L."/>
            <person name="Friedrich A."/>
            <person name="Martin T."/>
            <person name="Durrens P."/>
            <person name="Casaregola S."/>
            <person name="Neuveglise C."/>
            <person name="Fairhead C."/>
            <person name="Marck C."/>
            <person name="Cruz J.A."/>
            <person name="Straub M.L."/>
            <person name="Kugler V."/>
            <person name="Sacerdot C."/>
            <person name="Uzunov Z."/>
            <person name="Thierry A."/>
            <person name="Weiss S."/>
            <person name="Bleykasten C."/>
            <person name="De Montigny J."/>
            <person name="Jacques N."/>
            <person name="Jung P."/>
            <person name="Lemaire M."/>
            <person name="Mallet S."/>
            <person name="Morel G."/>
            <person name="Richard G.F."/>
            <person name="Sarkar A."/>
            <person name="Savel G."/>
            <person name="Schacherer J."/>
            <person name="Seret M.L."/>
            <person name="Talla E."/>
            <person name="Samson G."/>
            <person name="Jubin C."/>
            <person name="Poulain J."/>
            <person name="Vacherie B."/>
            <person name="Barbe V."/>
            <person name="Pelletier E."/>
            <person name="Sherman D.J."/>
            <person name="Westhof E."/>
            <person name="Weissenbach J."/>
            <person name="Baret P.V."/>
            <person name="Wincker P."/>
            <person name="Gaillardin C."/>
            <person name="Dujon B."/>
            <person name="Souciet J.L."/>
        </authorList>
    </citation>
    <scope>NUCLEOTIDE SEQUENCE [LARGE SCALE GENOMIC DNA]</scope>
    <source>
        <strain evidence="9">CBS 270.75 / DBVPG 7215 / KCTC 17166 / NRRL Y-17582</strain>
    </source>
</reference>
<dbReference type="Proteomes" id="UP000006790">
    <property type="component" value="Chromosome 4"/>
</dbReference>
<evidence type="ECO:0000256" key="6">
    <source>
        <dbReference type="SAM" id="SignalP"/>
    </source>
</evidence>
<evidence type="ECO:0000259" key="7">
    <source>
        <dbReference type="PROSITE" id="PS51914"/>
    </source>
</evidence>
<dbReference type="InterPro" id="IPR028146">
    <property type="entry name" value="PRKCSH_N"/>
</dbReference>
<dbReference type="PANTHER" id="PTHR12630:SF1">
    <property type="entry name" value="GLUCOSIDASE 2 SUBUNIT BETA"/>
    <property type="match status" value="1"/>
</dbReference>
<keyword evidence="4" id="KW-1015">Disulfide bond</keyword>
<dbReference type="Pfam" id="PF13015">
    <property type="entry name" value="PRKCSH_1"/>
    <property type="match status" value="1"/>
</dbReference>
<keyword evidence="3" id="KW-0256">Endoplasmic reticulum</keyword>
<dbReference type="GO" id="GO:0017177">
    <property type="term" value="C:glucosidase II complex"/>
    <property type="evidence" value="ECO:0007669"/>
    <property type="project" value="EnsemblFungi"/>
</dbReference>
<dbReference type="InParanoid" id="G8JT62"/>
<gene>
    <name evidence="8" type="ordered locus">Ecym_4136</name>
</gene>
<dbReference type="eggNOG" id="KOG2397">
    <property type="taxonomic scope" value="Eukaryota"/>
</dbReference>
<feature type="coiled-coil region" evidence="5">
    <location>
        <begin position="165"/>
        <end position="199"/>
    </location>
</feature>
<dbReference type="RefSeq" id="XP_003646032.1">
    <property type="nucleotide sequence ID" value="XM_003645984.1"/>
</dbReference>
<evidence type="ECO:0000256" key="2">
    <source>
        <dbReference type="ARBA" id="ARBA00022729"/>
    </source>
</evidence>
<sequence>MVCFSVLLHLFWSPCVAASSIIRGVAPDEQHLYQPIEGSGGKWHCLNDSSIVLDFDQINDDYCDCPDGSDERGTSACGAQSRFYCQNEGFAPRYVMGYKVNDGLCDCCDCSDEYLHSKFAQSASCNALAADFDGLLKEELGMFEAGQRLFREMITNHQINGVKDRASMERTADQLSKELVALEKKIEEHNLLLQDVIEAYNNKLLDENPIMQEYNQLNMDYVLDTIKESFIKIQGISNAYKELNDIMSALVQDYNPRLNDRVVNSNVKKYLDYFEQVEDRNFNPQLDEVQRDQLVNYFGVEFPEIFAERSSDLVAKDIIGKYYVARAMVITKFETQDSILESIKHISDILQDIVANYNVNYQDLAVKAAGAKYKEFLEQYQDSLKPLVMPEEMDQELIHIGKFVVKHAENVGNDRNEVGNGFWDALANIREMVFHSPDSSILKEQIEALGTTLDNFKDKEAAVRENLTHIQQTLAYHSEGTSSALKEQLSAILNQLEDFCITDRIDEYLYRICLNPQGGTILQAQESNNKVVLIGTFEDFDLDKDHAVEIYLNRLRTFYSENDLIEHLKNDAQDGNGEQLLIGNLPDMNNGLLVDFTNGEKCWNGPKRSAQVFIRCGNEYKITSVHEPTKCNYFFEVTAPLGCNLGFVYKPPSWKSMKPGLN</sequence>
<dbReference type="STRING" id="931890.G8JT62"/>
<dbReference type="GO" id="GO:0004558">
    <property type="term" value="F:alpha-1,4-glucosidase activity"/>
    <property type="evidence" value="ECO:0007669"/>
    <property type="project" value="EnsemblFungi"/>
</dbReference>
<dbReference type="GO" id="GO:0070880">
    <property type="term" value="P:fungal-type cell wall beta-glucan biosynthetic process"/>
    <property type="evidence" value="ECO:0007669"/>
    <property type="project" value="EnsemblFungi"/>
</dbReference>
<dbReference type="SUPFAM" id="SSF50911">
    <property type="entry name" value="Mannose 6-phosphate receptor domain"/>
    <property type="match status" value="1"/>
</dbReference>
<evidence type="ECO:0000313" key="9">
    <source>
        <dbReference type="Proteomes" id="UP000006790"/>
    </source>
</evidence>
<evidence type="ECO:0000256" key="4">
    <source>
        <dbReference type="ARBA" id="ARBA00023157"/>
    </source>
</evidence>
<protein>
    <recommendedName>
        <fullName evidence="1">Glucosidase 2 subunit beta</fullName>
    </recommendedName>
</protein>
<dbReference type="GO" id="GO:0006491">
    <property type="term" value="P:N-glycan processing"/>
    <property type="evidence" value="ECO:0007669"/>
    <property type="project" value="EnsemblFungi"/>
</dbReference>
<dbReference type="GO" id="GO:0005788">
    <property type="term" value="C:endoplasmic reticulum lumen"/>
    <property type="evidence" value="ECO:0007669"/>
    <property type="project" value="EnsemblFungi"/>
</dbReference>
<name>G8JT62_ERECY</name>